<comment type="caution">
    <text evidence="2">The sequence shown here is derived from an EMBL/GenBank/DDBJ whole genome shotgun (WGS) entry which is preliminary data.</text>
</comment>
<dbReference type="InterPro" id="IPR000914">
    <property type="entry name" value="SBP_5_dom"/>
</dbReference>
<accession>A0A329TLR5</accession>
<proteinExistence type="predicted"/>
<dbReference type="Gene3D" id="3.40.190.10">
    <property type="entry name" value="Periplasmic binding protein-like II"/>
    <property type="match status" value="1"/>
</dbReference>
<evidence type="ECO:0000313" key="3">
    <source>
        <dbReference type="Proteomes" id="UP000251634"/>
    </source>
</evidence>
<protein>
    <submittedName>
        <fullName evidence="2">Pheromone-binding protein</fullName>
    </submittedName>
</protein>
<dbReference type="InterPro" id="IPR039424">
    <property type="entry name" value="SBP_5"/>
</dbReference>
<dbReference type="Gene3D" id="3.10.105.10">
    <property type="entry name" value="Dipeptide-binding Protein, Domain 3"/>
    <property type="match status" value="1"/>
</dbReference>
<dbReference type="PANTHER" id="PTHR30290:SF83">
    <property type="entry name" value="ABC TRANSPORTER SUBSTRATE-BINDING PROTEIN"/>
    <property type="match status" value="1"/>
</dbReference>
<dbReference type="Proteomes" id="UP000251634">
    <property type="component" value="Unassembled WGS sequence"/>
</dbReference>
<dbReference type="AlphaFoldDB" id="A0A329TLR5"/>
<reference evidence="2 3" key="1">
    <citation type="submission" date="2018-02" db="EMBL/GenBank/DDBJ databases">
        <title>Complete genome sequencing of Faecalibacterium prausnitzii strains isolated from the human gut.</title>
        <authorList>
            <person name="Fitzgerald B.C."/>
            <person name="Shkoporov A.N."/>
            <person name="Ross P.R."/>
            <person name="Hill C."/>
        </authorList>
    </citation>
    <scope>NUCLEOTIDE SEQUENCE [LARGE SCALE GENOMIC DNA]</scope>
    <source>
        <strain evidence="2 3">APC942/8-14-2</strain>
    </source>
</reference>
<feature type="domain" description="Solute-binding protein family 5" evidence="1">
    <location>
        <begin position="182"/>
        <end position="553"/>
    </location>
</feature>
<dbReference type="SUPFAM" id="SSF53850">
    <property type="entry name" value="Periplasmic binding protein-like II"/>
    <property type="match status" value="1"/>
</dbReference>
<dbReference type="GO" id="GO:1904680">
    <property type="term" value="F:peptide transmembrane transporter activity"/>
    <property type="evidence" value="ECO:0007669"/>
    <property type="project" value="TreeGrafter"/>
</dbReference>
<dbReference type="EMBL" id="PRKZ01000003">
    <property type="protein sequence ID" value="RAW50422.1"/>
    <property type="molecule type" value="Genomic_DNA"/>
</dbReference>
<dbReference type="Pfam" id="PF00496">
    <property type="entry name" value="SBP_bac_5"/>
    <property type="match status" value="1"/>
</dbReference>
<name>A0A329TLR5_9FIRM</name>
<dbReference type="PANTHER" id="PTHR30290">
    <property type="entry name" value="PERIPLASMIC BINDING COMPONENT OF ABC TRANSPORTER"/>
    <property type="match status" value="1"/>
</dbReference>
<dbReference type="CDD" id="cd08504">
    <property type="entry name" value="PBP2_OppA"/>
    <property type="match status" value="1"/>
</dbReference>
<evidence type="ECO:0000259" key="1">
    <source>
        <dbReference type="Pfam" id="PF00496"/>
    </source>
</evidence>
<sequence>MQRAPLCQGLPLWGSWTPKRRPERARPLIILHLFGLLGNGKPPNGATKSPEKFTKRQLSFPQLSATLTVRLFSTLHQRVIPARALQRPAHAKRGPRALKGTFPLKRSTKQHLSHGPRRVLCALLAAVFVLSLAGCGSGSASFTWFVDTIPSNLDPQVASTASDVIACENLYSGLVRKDASGKLVPALAEHWEVSSDRRTYTFTLKSGLTYTATKGAATDYAITAEDFVFAFRRMFRADTASPYAVEFSAIENSAAVLAGQLPETALGVQARGDATLVFCLSEPDENFLSKLTLPGAMPCDEDFFNSTRGTYGLSAASTLSSGSFYLYNWTASGLFLRREPSGNRIDSLRLVQNTGASGQSAAQLIANEKCSAALDETGEATSLQSISYSDTTWSLLFNCNSVFGSTPLRQALAEVARTAASTPDSGLFAPATGLIPDGLTVDGIDYRDAAGDPTPAPVDAVSLYREARQGMSNSDFNNVTLLLPAGSGLTQAAEEINGEWQKQFSLFFSLEEVEPEEFEKRLAEGNYTIALAPISAESGSVYNVLAQFTTQGGGLTGYANSLYATQLAASSTATGSARCSLLADCERQLLSDCAVVPLFSQQKRLLIADGIQGLVFDPFGPVLDLTETTLKK</sequence>
<evidence type="ECO:0000313" key="2">
    <source>
        <dbReference type="EMBL" id="RAW50422.1"/>
    </source>
</evidence>
<organism evidence="2 3">
    <name type="scientific">Faecalibacterium prausnitzii</name>
    <dbReference type="NCBI Taxonomy" id="853"/>
    <lineage>
        <taxon>Bacteria</taxon>
        <taxon>Bacillati</taxon>
        <taxon>Bacillota</taxon>
        <taxon>Clostridia</taxon>
        <taxon>Eubacteriales</taxon>
        <taxon>Oscillospiraceae</taxon>
        <taxon>Faecalibacterium</taxon>
    </lineage>
</organism>
<dbReference type="Gene3D" id="3.90.76.10">
    <property type="entry name" value="Dipeptide-binding Protein, Domain 1"/>
    <property type="match status" value="1"/>
</dbReference>
<dbReference type="GO" id="GO:0015833">
    <property type="term" value="P:peptide transport"/>
    <property type="evidence" value="ECO:0007669"/>
    <property type="project" value="TreeGrafter"/>
</dbReference>
<gene>
    <name evidence="2" type="ORF">C4N25_05330</name>
</gene>